<accession>A0AAD3SM30</accession>
<dbReference type="PANTHER" id="PTHR36484">
    <property type="entry name" value="OS01G0558700 PROTEIN"/>
    <property type="match status" value="1"/>
</dbReference>
<gene>
    <name evidence="1" type="ORF">Nepgr_016079</name>
</gene>
<keyword evidence="2" id="KW-1185">Reference proteome</keyword>
<organism evidence="1 2">
    <name type="scientific">Nepenthes gracilis</name>
    <name type="common">Slender pitcher plant</name>
    <dbReference type="NCBI Taxonomy" id="150966"/>
    <lineage>
        <taxon>Eukaryota</taxon>
        <taxon>Viridiplantae</taxon>
        <taxon>Streptophyta</taxon>
        <taxon>Embryophyta</taxon>
        <taxon>Tracheophyta</taxon>
        <taxon>Spermatophyta</taxon>
        <taxon>Magnoliopsida</taxon>
        <taxon>eudicotyledons</taxon>
        <taxon>Gunneridae</taxon>
        <taxon>Pentapetalae</taxon>
        <taxon>Caryophyllales</taxon>
        <taxon>Nepenthaceae</taxon>
        <taxon>Nepenthes</taxon>
    </lineage>
</organism>
<sequence length="110" mass="11884">MVLLTLYISMPQGICPLIFGISGQATAQGGCSCAEMSIKEAIDYSSTTTIAKKKDALSTKRRRIGSSSAFMEIEIDQGGQSLSDIDSDRLKDDIKRWARAVVAYARCSPS</sequence>
<dbReference type="Proteomes" id="UP001279734">
    <property type="component" value="Unassembled WGS sequence"/>
</dbReference>
<evidence type="ECO:0000313" key="1">
    <source>
        <dbReference type="EMBL" id="GMH14238.1"/>
    </source>
</evidence>
<dbReference type="AlphaFoldDB" id="A0AAD3SM30"/>
<comment type="caution">
    <text evidence="1">The sequence shown here is derived from an EMBL/GenBank/DDBJ whole genome shotgun (WGS) entry which is preliminary data.</text>
</comment>
<dbReference type="EMBL" id="BSYO01000013">
    <property type="protein sequence ID" value="GMH14238.1"/>
    <property type="molecule type" value="Genomic_DNA"/>
</dbReference>
<proteinExistence type="predicted"/>
<protein>
    <submittedName>
        <fullName evidence="1">Uncharacterized protein</fullName>
    </submittedName>
</protein>
<evidence type="ECO:0000313" key="2">
    <source>
        <dbReference type="Proteomes" id="UP001279734"/>
    </source>
</evidence>
<dbReference type="PANTHER" id="PTHR36484:SF2">
    <property type="entry name" value="OS01G0558700 PROTEIN"/>
    <property type="match status" value="1"/>
</dbReference>
<reference evidence="1" key="1">
    <citation type="submission" date="2023-05" db="EMBL/GenBank/DDBJ databases">
        <title>Nepenthes gracilis genome sequencing.</title>
        <authorList>
            <person name="Fukushima K."/>
        </authorList>
    </citation>
    <scope>NUCLEOTIDE SEQUENCE</scope>
    <source>
        <strain evidence="1">SING2019-196</strain>
    </source>
</reference>
<name>A0AAD3SM30_NEPGR</name>